<sequence>MSGTRVAGSTACAASSIITTSKARVIRLKIDDPLKLRVENTMAASSSIDALIRSYSPAPRLPPSNVRSTPESFCCIR</sequence>
<dbReference type="EMBL" id="GBRH01219927">
    <property type="protein sequence ID" value="JAD77968.1"/>
    <property type="molecule type" value="Transcribed_RNA"/>
</dbReference>
<reference evidence="1" key="1">
    <citation type="submission" date="2014-09" db="EMBL/GenBank/DDBJ databases">
        <authorList>
            <person name="Magalhaes I.L.F."/>
            <person name="Oliveira U."/>
            <person name="Santos F.R."/>
            <person name="Vidigal T.H.D.A."/>
            <person name="Brescovit A.D."/>
            <person name="Santos A.J."/>
        </authorList>
    </citation>
    <scope>NUCLEOTIDE SEQUENCE</scope>
    <source>
        <tissue evidence="1">Shoot tissue taken approximately 20 cm above the soil surface</tissue>
    </source>
</reference>
<evidence type="ECO:0000313" key="1">
    <source>
        <dbReference type="EMBL" id="JAD77968.1"/>
    </source>
</evidence>
<organism evidence="1">
    <name type="scientific">Arundo donax</name>
    <name type="common">Giant reed</name>
    <name type="synonym">Donax arundinaceus</name>
    <dbReference type="NCBI Taxonomy" id="35708"/>
    <lineage>
        <taxon>Eukaryota</taxon>
        <taxon>Viridiplantae</taxon>
        <taxon>Streptophyta</taxon>
        <taxon>Embryophyta</taxon>
        <taxon>Tracheophyta</taxon>
        <taxon>Spermatophyta</taxon>
        <taxon>Magnoliopsida</taxon>
        <taxon>Liliopsida</taxon>
        <taxon>Poales</taxon>
        <taxon>Poaceae</taxon>
        <taxon>PACMAD clade</taxon>
        <taxon>Arundinoideae</taxon>
        <taxon>Arundineae</taxon>
        <taxon>Arundo</taxon>
    </lineage>
</organism>
<reference evidence="1" key="2">
    <citation type="journal article" date="2015" name="Data Brief">
        <title>Shoot transcriptome of the giant reed, Arundo donax.</title>
        <authorList>
            <person name="Barrero R.A."/>
            <person name="Guerrero F.D."/>
            <person name="Moolhuijzen P."/>
            <person name="Goolsby J.A."/>
            <person name="Tidwell J."/>
            <person name="Bellgard S.E."/>
            <person name="Bellgard M.I."/>
        </authorList>
    </citation>
    <scope>NUCLEOTIDE SEQUENCE</scope>
    <source>
        <tissue evidence="1">Shoot tissue taken approximately 20 cm above the soil surface</tissue>
    </source>
</reference>
<name>A0A0A9CU53_ARUDO</name>
<dbReference type="AlphaFoldDB" id="A0A0A9CU53"/>
<accession>A0A0A9CU53</accession>
<protein>
    <submittedName>
        <fullName evidence="1">Uncharacterized protein</fullName>
    </submittedName>
</protein>
<proteinExistence type="predicted"/>